<dbReference type="AlphaFoldDB" id="A0A2K3N2P9"/>
<dbReference type="Proteomes" id="UP000236291">
    <property type="component" value="Unassembled WGS sequence"/>
</dbReference>
<name>A0A2K3N2P9_TRIPR</name>
<evidence type="ECO:0000313" key="2">
    <source>
        <dbReference type="EMBL" id="PNX97302.1"/>
    </source>
</evidence>
<dbReference type="STRING" id="57577.A0A2K3N2P9"/>
<dbReference type="ExpressionAtlas" id="A0A2K3N2P9">
    <property type="expression patterns" value="baseline"/>
</dbReference>
<accession>A0A2K3N2P9</accession>
<evidence type="ECO:0000256" key="1">
    <source>
        <dbReference type="SAM" id="MobiDB-lite"/>
    </source>
</evidence>
<reference evidence="2 3" key="1">
    <citation type="journal article" date="2014" name="Am. J. Bot.">
        <title>Genome assembly and annotation for red clover (Trifolium pratense; Fabaceae).</title>
        <authorList>
            <person name="Istvanek J."/>
            <person name="Jaros M."/>
            <person name="Krenek A."/>
            <person name="Repkova J."/>
        </authorList>
    </citation>
    <scope>NUCLEOTIDE SEQUENCE [LARGE SCALE GENOMIC DNA]</scope>
    <source>
        <strain evidence="3">cv. Tatra</strain>
        <tissue evidence="2">Young leaves</tissue>
    </source>
</reference>
<organism evidence="2 3">
    <name type="scientific">Trifolium pratense</name>
    <name type="common">Red clover</name>
    <dbReference type="NCBI Taxonomy" id="57577"/>
    <lineage>
        <taxon>Eukaryota</taxon>
        <taxon>Viridiplantae</taxon>
        <taxon>Streptophyta</taxon>
        <taxon>Embryophyta</taxon>
        <taxon>Tracheophyta</taxon>
        <taxon>Spermatophyta</taxon>
        <taxon>Magnoliopsida</taxon>
        <taxon>eudicotyledons</taxon>
        <taxon>Gunneridae</taxon>
        <taxon>Pentapetalae</taxon>
        <taxon>rosids</taxon>
        <taxon>fabids</taxon>
        <taxon>Fabales</taxon>
        <taxon>Fabaceae</taxon>
        <taxon>Papilionoideae</taxon>
        <taxon>50 kb inversion clade</taxon>
        <taxon>NPAAA clade</taxon>
        <taxon>Hologalegina</taxon>
        <taxon>IRL clade</taxon>
        <taxon>Trifolieae</taxon>
        <taxon>Trifolium</taxon>
    </lineage>
</organism>
<comment type="caution">
    <text evidence="2">The sequence shown here is derived from an EMBL/GenBank/DDBJ whole genome shotgun (WGS) entry which is preliminary data.</text>
</comment>
<protein>
    <submittedName>
        <fullName evidence="2">Uncharacterized protein</fullName>
    </submittedName>
</protein>
<feature type="non-terminal residue" evidence="2">
    <location>
        <position position="135"/>
    </location>
</feature>
<proteinExistence type="predicted"/>
<gene>
    <name evidence="2" type="ORF">L195_g020528</name>
</gene>
<reference evidence="2 3" key="2">
    <citation type="journal article" date="2017" name="Front. Plant Sci.">
        <title>Gene Classification and Mining of Molecular Markers Useful in Red Clover (Trifolium pratense) Breeding.</title>
        <authorList>
            <person name="Istvanek J."/>
            <person name="Dluhosova J."/>
            <person name="Dluhos P."/>
            <person name="Patkova L."/>
            <person name="Nedelnik J."/>
            <person name="Repkova J."/>
        </authorList>
    </citation>
    <scope>NUCLEOTIDE SEQUENCE [LARGE SCALE GENOMIC DNA]</scope>
    <source>
        <strain evidence="3">cv. Tatra</strain>
        <tissue evidence="2">Young leaves</tissue>
    </source>
</reference>
<feature type="region of interest" description="Disordered" evidence="1">
    <location>
        <begin position="85"/>
        <end position="112"/>
    </location>
</feature>
<sequence length="135" mass="15093">MMIIDPPIAARFHLAATATRFSSAAPHNNRSMWTTEDMNGGLGYVASCRRLACSCGFDVPWIRSKKYPGAPFTRRNKLLKNRIRVSSEHPGSDQEPVKKNEKPSYHPFEEIAASTLENSEDVRLTAAETSRTVIE</sequence>
<evidence type="ECO:0000313" key="3">
    <source>
        <dbReference type="Proteomes" id="UP000236291"/>
    </source>
</evidence>
<dbReference type="EMBL" id="ASHM01015397">
    <property type="protein sequence ID" value="PNX97302.1"/>
    <property type="molecule type" value="Genomic_DNA"/>
</dbReference>
<feature type="compositionally biased region" description="Basic and acidic residues" evidence="1">
    <location>
        <begin position="85"/>
        <end position="109"/>
    </location>
</feature>